<dbReference type="InterPro" id="IPR008042">
    <property type="entry name" value="Retrotrans_Pao"/>
</dbReference>
<feature type="region of interest" description="Disordered" evidence="3">
    <location>
        <begin position="539"/>
        <end position="593"/>
    </location>
</feature>
<protein>
    <recommendedName>
        <fullName evidence="2">ribonuclease H</fullName>
        <ecNumber evidence="2">3.1.26.4</ecNumber>
    </recommendedName>
</protein>
<dbReference type="Pfam" id="PF00078">
    <property type="entry name" value="RVT_1"/>
    <property type="match status" value="1"/>
</dbReference>
<dbReference type="InterPro" id="IPR005312">
    <property type="entry name" value="DUF1759"/>
</dbReference>
<dbReference type="PANTHER" id="PTHR47331:SF5">
    <property type="entry name" value="RIBONUCLEASE H"/>
    <property type="match status" value="1"/>
</dbReference>
<organism evidence="6 7">
    <name type="scientific">Mugilogobius chulae</name>
    <name type="common">yellowstripe goby</name>
    <dbReference type="NCBI Taxonomy" id="88201"/>
    <lineage>
        <taxon>Eukaryota</taxon>
        <taxon>Metazoa</taxon>
        <taxon>Chordata</taxon>
        <taxon>Craniata</taxon>
        <taxon>Vertebrata</taxon>
        <taxon>Euteleostomi</taxon>
        <taxon>Actinopterygii</taxon>
        <taxon>Neopterygii</taxon>
        <taxon>Teleostei</taxon>
        <taxon>Neoteleostei</taxon>
        <taxon>Acanthomorphata</taxon>
        <taxon>Gobiaria</taxon>
        <taxon>Gobiiformes</taxon>
        <taxon>Gobioidei</taxon>
        <taxon>Gobiidae</taxon>
        <taxon>Gobionellinae</taxon>
        <taxon>Mugilogobius</taxon>
    </lineage>
</organism>
<dbReference type="EMBL" id="JBBPFD010000019">
    <property type="protein sequence ID" value="KAK7886711.1"/>
    <property type="molecule type" value="Genomic_DNA"/>
</dbReference>
<evidence type="ECO:0000256" key="3">
    <source>
        <dbReference type="SAM" id="MobiDB-lite"/>
    </source>
</evidence>
<dbReference type="Pfam" id="PF17921">
    <property type="entry name" value="Integrase_H2C2"/>
    <property type="match status" value="1"/>
</dbReference>
<comment type="similarity">
    <text evidence="1">Belongs to the beta type-B retroviral polymerase family. HERV class-II K(HML-2) pol subfamily.</text>
</comment>
<sequence>MATSRQDDQGEQAVRPRRIHHLPGHLDDYVLTYPVHQSNPVYPDANMNILSSNVVPAQPQYTSAQLGDGVERSPEIERIRRMEQCVSRVQDQMRELQSTLQASLNLGGASSQMPLSQQARSRSLPLLTADYNPPIQDVVMHRLDHIPPFISSSPGPDQITLQRAPPLTVQPIARPSSPQSPVPALSPLGGASAPQSVYASPSAQAAATPAVVSWPAAPITDQPHPPWQQQQRDPNWPISHPQWPTQPSVGQYSYARPMQTQPPVLLPMPGPGPPPLGQPVSQPYSTQALPPTLSTPYMYQDPADMQPPVRTHSAAPQNAPQFSSFLPAAQRPNLMEMAISSSYGIPKPKLVSFTSGKESDFLLLKKGLDGVLGPHPHLSEDYKFQVLLDHLKFPAAFQIAKRYVHDPIPYTKAMQALQQRYGQPRQLVQSEINTILRAPTVRAGDAQGFEDFALSVSSLVGLLNTLEGAAKSELECGSHVDRLLSKLPPSYQDSFAEYCLTRGILQSNSADTYTLPDFAQWLERKSQAIQISRRAAESCTVDKPRSDRKEKQFKQPKSSSSVYYGNNKPPTPAAVTSSASSDKIDPSKGKKREKFKPYCPFCSSTEHYLSSCPDFTKLTTVQIVSWINENKRCWRCGRGHQPDNCTLKKPCAICGEQHLQNLHEASSSTNRIVLTVSTASSMVYLDQATHSGRVMLKVVPVTLHCKGKSLSTHAILDDGSERTIVLSAAVHYLQLDKISESLKLRTIRQEVSELQGASVSFEISEPRCPQIKHHISNAFSATELNLAKQSCPMDTLRQKYSHLSDVPFKAFKDVQPMLLIGSDNAHLITPLSPVKAGPLGTPVALDVLPFRSEKEVTRSKQDKEALELLQNKTERVQVDGVSRYATPLLRCKNTSKLQAGPESVMALLRSTERRLTKDPDLAAVYNAEVHKLEQQGYARKLTPEEASSTNESWFIPHHIVHHNNKPRIVFNCSFHYKQDCLNDQLLPGPTLGPSLIGVLLRFREYPVAVSGDIRGMFHQVRLLTQDTPLLRFIWRDMERERSPDIYEWCVLPFGTTCSPCCATYALQRHVQDHKEGNEQILDCVLNSFYVDNCLQSLPLPSQARPLVDNVRELLATGGFEIRQWASNYPDAIAHLPTEARSPTCELWLTAHKSDPQEPTLGLAWHCSSDQISYRCRPVPPHEPTMRNIYSILASQYDPLGFIIPFTTRAKLIVQLLWQKERHWDDPIDGELLQLWQEWVSELHILPDIYMPRCYTTPETQNGTVQLHIFCDASERAYGAVAYLRFESGHDVHSVFAMARSRVAPKKQLSVPRLELCAALAGAQLCKLLISELSLPISDTVLWTDSTTVLNWIQSESCQYKVFVGTRIAELQELTETASWRYVPSALNPADDITRGKSLLELSAPGQWRDGPPFLRQTSEHWPSQPTVSNDCTDNSELKKSVLCAHITTDSTQSNPATCDTWADLVQATYLSSHGAAAAPMSAAQHIDTELQVLRQAQLDSFPAEMNALKAGKEVRSDSKLKTLSPEYDSQLGLIRVGGRLRRAENMDINSLHPIVLSPDHPTTQLIIKDYDTRLFHPGPERVFAELRRVYWILRGRQAIRKHQHHCLECKKWRANPVTPKCLISCQPTTPATASILVHWNGLFWPFHCENRQETGKTLGHHL</sequence>
<reference evidence="7" key="1">
    <citation type="submission" date="2024-04" db="EMBL/GenBank/DDBJ databases">
        <title>Salinicola lusitanus LLJ914,a marine bacterium isolated from the Okinawa Trough.</title>
        <authorList>
            <person name="Li J."/>
        </authorList>
    </citation>
    <scope>NUCLEOTIDE SEQUENCE [LARGE SCALE GENOMIC DNA]</scope>
</reference>
<dbReference type="Proteomes" id="UP001460270">
    <property type="component" value="Unassembled WGS sequence"/>
</dbReference>
<dbReference type="InterPro" id="IPR043128">
    <property type="entry name" value="Rev_trsase/Diguanyl_cyclase"/>
</dbReference>
<evidence type="ECO:0000313" key="7">
    <source>
        <dbReference type="Proteomes" id="UP001460270"/>
    </source>
</evidence>
<dbReference type="InterPro" id="IPR043502">
    <property type="entry name" value="DNA/RNA_pol_sf"/>
</dbReference>
<feature type="domain" description="Integrase zinc-binding" evidence="5">
    <location>
        <begin position="1561"/>
        <end position="1614"/>
    </location>
</feature>
<dbReference type="Pfam" id="PF05380">
    <property type="entry name" value="Peptidase_A17"/>
    <property type="match status" value="1"/>
</dbReference>
<evidence type="ECO:0000259" key="4">
    <source>
        <dbReference type="Pfam" id="PF00078"/>
    </source>
</evidence>
<dbReference type="InterPro" id="IPR000477">
    <property type="entry name" value="RT_dom"/>
</dbReference>
<evidence type="ECO:0000313" key="6">
    <source>
        <dbReference type="EMBL" id="KAK7886711.1"/>
    </source>
</evidence>
<evidence type="ECO:0000259" key="5">
    <source>
        <dbReference type="Pfam" id="PF17921"/>
    </source>
</evidence>
<dbReference type="PANTHER" id="PTHR47331">
    <property type="entry name" value="PHD-TYPE DOMAIN-CONTAINING PROTEIN"/>
    <property type="match status" value="1"/>
</dbReference>
<dbReference type="EC" id="3.1.26.4" evidence="2"/>
<feature type="compositionally biased region" description="Basic and acidic residues" evidence="3">
    <location>
        <begin position="539"/>
        <end position="553"/>
    </location>
</feature>
<proteinExistence type="inferred from homology"/>
<dbReference type="Gene3D" id="3.30.70.270">
    <property type="match status" value="1"/>
</dbReference>
<evidence type="ECO:0000256" key="1">
    <source>
        <dbReference type="ARBA" id="ARBA00010879"/>
    </source>
</evidence>
<dbReference type="Pfam" id="PF03564">
    <property type="entry name" value="DUF1759"/>
    <property type="match status" value="1"/>
</dbReference>
<dbReference type="CDD" id="cd01644">
    <property type="entry name" value="RT_pepA17"/>
    <property type="match status" value="1"/>
</dbReference>
<feature type="region of interest" description="Disordered" evidence="3">
    <location>
        <begin position="169"/>
        <end position="192"/>
    </location>
</feature>
<feature type="compositionally biased region" description="Polar residues" evidence="3">
    <location>
        <begin position="555"/>
        <end position="564"/>
    </location>
</feature>
<dbReference type="Gene3D" id="3.10.10.10">
    <property type="entry name" value="HIV Type 1 Reverse Transcriptase, subunit A, domain 1"/>
    <property type="match status" value="1"/>
</dbReference>
<dbReference type="InterPro" id="IPR041588">
    <property type="entry name" value="Integrase_H2C2"/>
</dbReference>
<accession>A0AAW0MX87</accession>
<comment type="caution">
    <text evidence="6">The sequence shown here is derived from an EMBL/GenBank/DDBJ whole genome shotgun (WGS) entry which is preliminary data.</text>
</comment>
<evidence type="ECO:0000256" key="2">
    <source>
        <dbReference type="ARBA" id="ARBA00012180"/>
    </source>
</evidence>
<name>A0AAW0MX87_9GOBI</name>
<dbReference type="SUPFAM" id="SSF56672">
    <property type="entry name" value="DNA/RNA polymerases"/>
    <property type="match status" value="1"/>
</dbReference>
<feature type="domain" description="Reverse transcriptase" evidence="4">
    <location>
        <begin position="1002"/>
        <end position="1122"/>
    </location>
</feature>
<gene>
    <name evidence="6" type="ORF">WMY93_026332</name>
</gene>
<dbReference type="GO" id="GO:0004523">
    <property type="term" value="F:RNA-DNA hybrid ribonuclease activity"/>
    <property type="evidence" value="ECO:0007669"/>
    <property type="project" value="UniProtKB-EC"/>
</dbReference>
<keyword evidence="7" id="KW-1185">Reference proteome</keyword>